<dbReference type="EMBL" id="CP029480">
    <property type="protein sequence ID" value="AWV98333.1"/>
    <property type="molecule type" value="Genomic_DNA"/>
</dbReference>
<keyword evidence="2" id="KW-1185">Reference proteome</keyword>
<protein>
    <submittedName>
        <fullName evidence="1">Uncharacterized protein</fullName>
    </submittedName>
</protein>
<organism evidence="1 2">
    <name type="scientific">Arcticibacterium luteifluviistationis</name>
    <dbReference type="NCBI Taxonomy" id="1784714"/>
    <lineage>
        <taxon>Bacteria</taxon>
        <taxon>Pseudomonadati</taxon>
        <taxon>Bacteroidota</taxon>
        <taxon>Cytophagia</taxon>
        <taxon>Cytophagales</taxon>
        <taxon>Leadbetterellaceae</taxon>
        <taxon>Arcticibacterium</taxon>
    </lineage>
</organism>
<dbReference type="OrthoDB" id="1495940at2"/>
<reference evidence="1 2" key="1">
    <citation type="submission" date="2018-05" db="EMBL/GenBank/DDBJ databases">
        <title>Complete genome sequence of Arcticibacterium luteifluviistationis SM1504T, a cytophagaceae bacterium isolated from Arctic surface seawater.</title>
        <authorList>
            <person name="Li Y."/>
            <person name="Qin Q.-L."/>
        </authorList>
    </citation>
    <scope>NUCLEOTIDE SEQUENCE [LARGE SCALE GENOMIC DNA]</scope>
    <source>
        <strain evidence="1 2">SM1504</strain>
    </source>
</reference>
<sequence length="548" mass="63304">MQLIQTNPFRIAGILSNATERELQKQKAKIKAYSRVGKEVKSDYDFQILNDITRTEDSINKAFSRIEQNEDKVNFALFWFLNANPFDNTAIDYLKNGHEEKAVEIWEKVTFNKEISSKNFSCFNNLSTLYFLLNDEYFLIKGIETKIKLIESEYFESFVHSVADETFTIDNEKQIEKMVDELLTQFKNQYSSSDTLEFFSNCNGSTQNYLSKKFTEEPLHRIENQIEDTKKKRNENKLQAYKFGLKLFTDTKDDLSVLKTLLGSKDLKYKSIADQLANEVIQCSIDYFNKSQENNSKDNYLKSAQKLTKLAKSIAVGKLAKDRAKDSLSTLEEMKDQEVNKAIALLNYIKLQYENAISEIDDQVSDMRMTMSYNQTINYSKVEKRKANCLDWSKVVEVVGEGITMNDITAIQRCSNQSKVSEYKNLVDFLFSKLGPIHINQLKYICFWKDVKAAQAKSTAKKVGSTISTATDGGCYIATMAYGDYDHPQVIELRKFRDIFLSKTVVGRAFIKFYYRYSPTLVTKLKNKQNINLIIRKGLNQFIKAIKK</sequence>
<accession>A0A2Z4GBM6</accession>
<dbReference type="InterPro" id="IPR049886">
    <property type="entry name" value="CFI_box_CTERM_dom"/>
</dbReference>
<gene>
    <name evidence="1" type="ORF">DJ013_09180</name>
</gene>
<proteinExistence type="predicted"/>
<dbReference type="AlphaFoldDB" id="A0A2Z4GBM6"/>
<name>A0A2Z4GBM6_9BACT</name>
<dbReference type="NCBIfam" id="NF041770">
    <property type="entry name" value="CFI_box_CTERM"/>
    <property type="match status" value="1"/>
</dbReference>
<evidence type="ECO:0000313" key="1">
    <source>
        <dbReference type="EMBL" id="AWV98333.1"/>
    </source>
</evidence>
<evidence type="ECO:0000313" key="2">
    <source>
        <dbReference type="Proteomes" id="UP000249873"/>
    </source>
</evidence>
<dbReference type="Proteomes" id="UP000249873">
    <property type="component" value="Chromosome"/>
</dbReference>
<dbReference type="KEGG" id="als:DJ013_09180"/>